<name>A0ABW5KS54_9FLAO</name>
<evidence type="ECO:0000313" key="3">
    <source>
        <dbReference type="Proteomes" id="UP001597472"/>
    </source>
</evidence>
<gene>
    <name evidence="2" type="ORF">ACFSQP_01135</name>
</gene>
<feature type="domain" description="Glycosyl transferase family 1" evidence="1">
    <location>
        <begin position="194"/>
        <end position="349"/>
    </location>
</feature>
<evidence type="ECO:0000259" key="1">
    <source>
        <dbReference type="Pfam" id="PF00534"/>
    </source>
</evidence>
<protein>
    <submittedName>
        <fullName evidence="2">Glycosyltransferase</fullName>
    </submittedName>
</protein>
<accession>A0ABW5KS54</accession>
<dbReference type="InterPro" id="IPR050194">
    <property type="entry name" value="Glycosyltransferase_grp1"/>
</dbReference>
<organism evidence="2 3">
    <name type="scientific">Bizionia sediminis</name>
    <dbReference type="NCBI Taxonomy" id="1737064"/>
    <lineage>
        <taxon>Bacteria</taxon>
        <taxon>Pseudomonadati</taxon>
        <taxon>Bacteroidota</taxon>
        <taxon>Flavobacteriia</taxon>
        <taxon>Flavobacteriales</taxon>
        <taxon>Flavobacteriaceae</taxon>
        <taxon>Bizionia</taxon>
    </lineage>
</organism>
<dbReference type="RefSeq" id="WP_376891168.1">
    <property type="nucleotide sequence ID" value="NZ_JBHULS010000001.1"/>
</dbReference>
<dbReference type="Gene3D" id="3.40.50.2000">
    <property type="entry name" value="Glycogen Phosphorylase B"/>
    <property type="match status" value="1"/>
</dbReference>
<keyword evidence="3" id="KW-1185">Reference proteome</keyword>
<dbReference type="CDD" id="cd03801">
    <property type="entry name" value="GT4_PimA-like"/>
    <property type="match status" value="1"/>
</dbReference>
<dbReference type="PANTHER" id="PTHR45947">
    <property type="entry name" value="SULFOQUINOVOSYL TRANSFERASE SQD2"/>
    <property type="match status" value="1"/>
</dbReference>
<dbReference type="InterPro" id="IPR001296">
    <property type="entry name" value="Glyco_trans_1"/>
</dbReference>
<evidence type="ECO:0000313" key="2">
    <source>
        <dbReference type="EMBL" id="MFD2550407.1"/>
    </source>
</evidence>
<dbReference type="EMBL" id="JBHULS010000001">
    <property type="protein sequence ID" value="MFD2550407.1"/>
    <property type="molecule type" value="Genomic_DNA"/>
</dbReference>
<reference evidence="3" key="1">
    <citation type="journal article" date="2019" name="Int. J. Syst. Evol. Microbiol.">
        <title>The Global Catalogue of Microorganisms (GCM) 10K type strain sequencing project: providing services to taxonomists for standard genome sequencing and annotation.</title>
        <authorList>
            <consortium name="The Broad Institute Genomics Platform"/>
            <consortium name="The Broad Institute Genome Sequencing Center for Infectious Disease"/>
            <person name="Wu L."/>
            <person name="Ma J."/>
        </authorList>
    </citation>
    <scope>NUCLEOTIDE SEQUENCE [LARGE SCALE GENOMIC DNA]</scope>
    <source>
        <strain evidence="3">KCTC 42587</strain>
    </source>
</reference>
<dbReference type="Pfam" id="PF00534">
    <property type="entry name" value="Glycos_transf_1"/>
    <property type="match status" value="1"/>
</dbReference>
<dbReference type="PANTHER" id="PTHR45947:SF3">
    <property type="entry name" value="SULFOQUINOVOSYL TRANSFERASE SQD2"/>
    <property type="match status" value="1"/>
</dbReference>
<comment type="caution">
    <text evidence="2">The sequence shown here is derived from an EMBL/GenBank/DDBJ whole genome shotgun (WGS) entry which is preliminary data.</text>
</comment>
<dbReference type="SUPFAM" id="SSF53756">
    <property type="entry name" value="UDP-Glycosyltransferase/glycogen phosphorylase"/>
    <property type="match status" value="1"/>
</dbReference>
<proteinExistence type="predicted"/>
<dbReference type="Proteomes" id="UP001597472">
    <property type="component" value="Unassembled WGS sequence"/>
</dbReference>
<sequence length="374" mass="42117">MKSLTIISHTEHYLTADGMVVGLSATVTEINSLLAVFDSIIHVAMLHHTPPPIGAIPYISNRVTFVALPAVGGPKFRDKLTILKQLPKILALVNNSVRQTDCFQFRAPTGIGVFVIPYLIWGSSKKGWFKYAGNWKQTQAPWSYRFQKWLLKQQSRRVTMNGYWQNEPKHCIPFENPCLTEADIKKGAVTAVEKSNSDLLHFCFVGRLEAAKGLNLLLETVRGLNDTMRNKIAAIHVVGTGAGLEVYKQFAVKWALPVVFHGFLERNAVHDIYRQCHAIILPSASEGFPKVIAEAMNFGCIPIVSNVSAIGHYIENNKNGFLIRNLDVPGVTASLHQFMTLNAQNYKRIRICARQDIYKFSYAYYNRRIQQEIL</sequence>